<evidence type="ECO:0000313" key="7">
    <source>
        <dbReference type="Proteomes" id="UP001059596"/>
    </source>
</evidence>
<keyword evidence="2" id="KW-0646">Protease inhibitor</keyword>
<sequence>MDSGKEYVKLVTFWTKGFNISSEMQVILVNEVEFRGLWKHNFERIKTRKSKFHLANVYGLADLPELDATALELPFNDSATSMLILLPNQLDGLASLEQQLAQPEFDLNRIANRLHCQSVTFSAFSDIDMTDALKMLGLRQMFTDSSKVTKLLEQTVRVDKILHRAYIDVSELGTVDSNFSGPVYERSLPANSKEFVANRPFVFAIRTPNSVLVMGQVKIPWIL</sequence>
<dbReference type="GO" id="GO:0005615">
    <property type="term" value="C:extracellular space"/>
    <property type="evidence" value="ECO:0007669"/>
    <property type="project" value="InterPro"/>
</dbReference>
<evidence type="ECO:0000256" key="3">
    <source>
        <dbReference type="ARBA" id="ARBA00022900"/>
    </source>
</evidence>
<dbReference type="InterPro" id="IPR036186">
    <property type="entry name" value="Serpin_sf"/>
</dbReference>
<dbReference type="SUPFAM" id="SSF56574">
    <property type="entry name" value="Serpins"/>
    <property type="match status" value="1"/>
</dbReference>
<dbReference type="InterPro" id="IPR042185">
    <property type="entry name" value="Serpin_sf_2"/>
</dbReference>
<evidence type="ECO:0000259" key="5">
    <source>
        <dbReference type="SMART" id="SM00093"/>
    </source>
</evidence>
<feature type="domain" description="Serpin" evidence="5">
    <location>
        <begin position="1"/>
        <end position="220"/>
    </location>
</feature>
<gene>
    <name evidence="6" type="ORF">M5D96_012799</name>
</gene>
<dbReference type="PROSITE" id="PS00284">
    <property type="entry name" value="SERPIN"/>
    <property type="match status" value="1"/>
</dbReference>
<comment type="similarity">
    <text evidence="1 4">Belongs to the serpin family.</text>
</comment>
<dbReference type="Proteomes" id="UP001059596">
    <property type="component" value="Unassembled WGS sequence"/>
</dbReference>
<evidence type="ECO:0000256" key="2">
    <source>
        <dbReference type="ARBA" id="ARBA00022690"/>
    </source>
</evidence>
<dbReference type="EMBL" id="JAMKOV010000073">
    <property type="protein sequence ID" value="KAI8034436.1"/>
    <property type="molecule type" value="Genomic_DNA"/>
</dbReference>
<keyword evidence="7" id="KW-1185">Reference proteome</keyword>
<organism evidence="6 7">
    <name type="scientific">Drosophila gunungcola</name>
    <name type="common">fruit fly</name>
    <dbReference type="NCBI Taxonomy" id="103775"/>
    <lineage>
        <taxon>Eukaryota</taxon>
        <taxon>Metazoa</taxon>
        <taxon>Ecdysozoa</taxon>
        <taxon>Arthropoda</taxon>
        <taxon>Hexapoda</taxon>
        <taxon>Insecta</taxon>
        <taxon>Pterygota</taxon>
        <taxon>Neoptera</taxon>
        <taxon>Endopterygota</taxon>
        <taxon>Diptera</taxon>
        <taxon>Brachycera</taxon>
        <taxon>Muscomorpha</taxon>
        <taxon>Ephydroidea</taxon>
        <taxon>Drosophilidae</taxon>
        <taxon>Drosophila</taxon>
        <taxon>Sophophora</taxon>
    </lineage>
</organism>
<dbReference type="InterPro" id="IPR000215">
    <property type="entry name" value="Serpin_fam"/>
</dbReference>
<protein>
    <recommendedName>
        <fullName evidence="5">Serpin domain-containing protein</fullName>
    </recommendedName>
</protein>
<dbReference type="PANTHER" id="PTHR11461:SF211">
    <property type="entry name" value="GH10112P-RELATED"/>
    <property type="match status" value="1"/>
</dbReference>
<accession>A0A9P9YCL7</accession>
<evidence type="ECO:0000256" key="4">
    <source>
        <dbReference type="RuleBase" id="RU000411"/>
    </source>
</evidence>
<dbReference type="InterPro" id="IPR023796">
    <property type="entry name" value="Serpin_dom"/>
</dbReference>
<keyword evidence="3" id="KW-0722">Serine protease inhibitor</keyword>
<dbReference type="AlphaFoldDB" id="A0A9P9YCL7"/>
<dbReference type="Gene3D" id="2.30.39.10">
    <property type="entry name" value="Alpha-1-antitrypsin, domain 1"/>
    <property type="match status" value="1"/>
</dbReference>
<dbReference type="Pfam" id="PF00079">
    <property type="entry name" value="Serpin"/>
    <property type="match status" value="1"/>
</dbReference>
<dbReference type="SMART" id="SM00093">
    <property type="entry name" value="SERPIN"/>
    <property type="match status" value="1"/>
</dbReference>
<proteinExistence type="inferred from homology"/>
<dbReference type="GO" id="GO:0004867">
    <property type="term" value="F:serine-type endopeptidase inhibitor activity"/>
    <property type="evidence" value="ECO:0007669"/>
    <property type="project" value="UniProtKB-KW"/>
</dbReference>
<dbReference type="Gene3D" id="3.30.497.10">
    <property type="entry name" value="Antithrombin, subunit I, domain 2"/>
    <property type="match status" value="1"/>
</dbReference>
<dbReference type="PANTHER" id="PTHR11461">
    <property type="entry name" value="SERINE PROTEASE INHIBITOR, SERPIN"/>
    <property type="match status" value="1"/>
</dbReference>
<evidence type="ECO:0000313" key="6">
    <source>
        <dbReference type="EMBL" id="KAI8034436.1"/>
    </source>
</evidence>
<name>A0A9P9YCL7_9MUSC</name>
<comment type="caution">
    <text evidence="6">The sequence shown here is derived from an EMBL/GenBank/DDBJ whole genome shotgun (WGS) entry which is preliminary data.</text>
</comment>
<dbReference type="InterPro" id="IPR042178">
    <property type="entry name" value="Serpin_sf_1"/>
</dbReference>
<evidence type="ECO:0000256" key="1">
    <source>
        <dbReference type="ARBA" id="ARBA00009500"/>
    </source>
</evidence>
<reference evidence="6" key="1">
    <citation type="journal article" date="2023" name="Genome Biol. Evol.">
        <title>Long-read-based Genome Assembly of Drosophila gunungcola Reveals Fewer Chemosensory Genes in Flower-breeding Species.</title>
        <authorList>
            <person name="Negi A."/>
            <person name="Liao B.Y."/>
            <person name="Yeh S.D."/>
        </authorList>
    </citation>
    <scope>NUCLEOTIDE SEQUENCE</scope>
    <source>
        <strain evidence="6">Sukarami</strain>
    </source>
</reference>
<dbReference type="InterPro" id="IPR023795">
    <property type="entry name" value="Serpin_CS"/>
</dbReference>